<protein>
    <submittedName>
        <fullName evidence="2">Transporter substrate-binding domain-containing protein</fullName>
    </submittedName>
</protein>
<dbReference type="PANTHER" id="PTHR35936">
    <property type="entry name" value="MEMBRANE-BOUND LYTIC MUREIN TRANSGLYCOSYLASE F"/>
    <property type="match status" value="1"/>
</dbReference>
<keyword evidence="3" id="KW-1185">Reference proteome</keyword>
<evidence type="ECO:0000256" key="1">
    <source>
        <dbReference type="SAM" id="MobiDB-lite"/>
    </source>
</evidence>
<sequence>MAKNFDGKWALLAGLVFVSGSFGVAGAAEPLKVCAAEQNAPLSYQGLGGQIRGLDVRIAQAAAALMERDLVVVPFDSSYENESTLGQEVNALLSAGICDAVSGFPLLRSDLGPPGRVKARTPDYPGAPRRRDRPFIALREIAATQAYQGVALGAAMRSPGVPWASLSTLRSEHPDWKIGVVSGTLAGTVSMLWRHGALQHQLVSLNQQQSALELLSEGTVDVAMVPLAQFDGWRLSHPKSPLVLAGWRRSLGVNLGFATLATNEAVRLAINSTIAQALTHGDLKQWAREEGVTWQAPEAPDVSGLPSLAQLAADEP</sequence>
<dbReference type="Proteomes" id="UP001204851">
    <property type="component" value="Unassembled WGS sequence"/>
</dbReference>
<dbReference type="RefSeq" id="WP_252769563.1">
    <property type="nucleotide sequence ID" value="NZ_JAMXMC010000005.1"/>
</dbReference>
<accession>A0ABT1BLD3</accession>
<reference evidence="2 3" key="1">
    <citation type="submission" date="2022-06" db="EMBL/GenBank/DDBJ databases">
        <title>Ideonella sp. NS12-5 Genome sequencing and assembly.</title>
        <authorList>
            <person name="Jung Y."/>
        </authorList>
    </citation>
    <scope>NUCLEOTIDE SEQUENCE [LARGE SCALE GENOMIC DNA]</scope>
    <source>
        <strain evidence="2 3">NS12-5</strain>
    </source>
</reference>
<dbReference type="PANTHER" id="PTHR35936:SF17">
    <property type="entry name" value="ARGININE-BINDING EXTRACELLULAR PROTEIN ARTP"/>
    <property type="match status" value="1"/>
</dbReference>
<organism evidence="2 3">
    <name type="scientific">Ideonella oryzae</name>
    <dbReference type="NCBI Taxonomy" id="2937441"/>
    <lineage>
        <taxon>Bacteria</taxon>
        <taxon>Pseudomonadati</taxon>
        <taxon>Pseudomonadota</taxon>
        <taxon>Betaproteobacteria</taxon>
        <taxon>Burkholderiales</taxon>
        <taxon>Sphaerotilaceae</taxon>
        <taxon>Ideonella</taxon>
    </lineage>
</organism>
<dbReference type="Gene3D" id="3.40.190.10">
    <property type="entry name" value="Periplasmic binding protein-like II"/>
    <property type="match status" value="3"/>
</dbReference>
<gene>
    <name evidence="2" type="ORF">M0L44_09910</name>
</gene>
<evidence type="ECO:0000313" key="3">
    <source>
        <dbReference type="Proteomes" id="UP001204851"/>
    </source>
</evidence>
<feature type="region of interest" description="Disordered" evidence="1">
    <location>
        <begin position="297"/>
        <end position="316"/>
    </location>
</feature>
<name>A0ABT1BLD3_9BURK</name>
<evidence type="ECO:0000313" key="2">
    <source>
        <dbReference type="EMBL" id="MCO5977025.1"/>
    </source>
</evidence>
<dbReference type="EMBL" id="JAMXMC010000005">
    <property type="protein sequence ID" value="MCO5977025.1"/>
    <property type="molecule type" value="Genomic_DNA"/>
</dbReference>
<dbReference type="SUPFAM" id="SSF53850">
    <property type="entry name" value="Periplasmic binding protein-like II"/>
    <property type="match status" value="1"/>
</dbReference>
<proteinExistence type="predicted"/>
<comment type="caution">
    <text evidence="2">The sequence shown here is derived from an EMBL/GenBank/DDBJ whole genome shotgun (WGS) entry which is preliminary data.</text>
</comment>